<evidence type="ECO:0000313" key="4">
    <source>
        <dbReference type="Proteomes" id="UP001295444"/>
    </source>
</evidence>
<evidence type="ECO:0000256" key="2">
    <source>
        <dbReference type="SAM" id="MobiDB-lite"/>
    </source>
</evidence>
<reference evidence="3" key="1">
    <citation type="submission" date="2022-03" db="EMBL/GenBank/DDBJ databases">
        <authorList>
            <person name="Alioto T."/>
            <person name="Alioto T."/>
            <person name="Gomez Garrido J."/>
        </authorList>
    </citation>
    <scope>NUCLEOTIDE SEQUENCE</scope>
</reference>
<proteinExistence type="predicted"/>
<organism evidence="3 4">
    <name type="scientific">Pelobates cultripes</name>
    <name type="common">Western spadefoot toad</name>
    <dbReference type="NCBI Taxonomy" id="61616"/>
    <lineage>
        <taxon>Eukaryota</taxon>
        <taxon>Metazoa</taxon>
        <taxon>Chordata</taxon>
        <taxon>Craniata</taxon>
        <taxon>Vertebrata</taxon>
        <taxon>Euteleostomi</taxon>
        <taxon>Amphibia</taxon>
        <taxon>Batrachia</taxon>
        <taxon>Anura</taxon>
        <taxon>Pelobatoidea</taxon>
        <taxon>Pelobatidae</taxon>
        <taxon>Pelobates</taxon>
    </lineage>
</organism>
<name>A0AAD1RTN0_PELCU</name>
<dbReference type="EMBL" id="OW240914">
    <property type="protein sequence ID" value="CAH2276932.1"/>
    <property type="molecule type" value="Genomic_DNA"/>
</dbReference>
<protein>
    <submittedName>
        <fullName evidence="3">Uncharacterized protein</fullName>
    </submittedName>
</protein>
<dbReference type="AlphaFoldDB" id="A0AAD1RTN0"/>
<feature type="compositionally biased region" description="Polar residues" evidence="2">
    <location>
        <begin position="99"/>
        <end position="108"/>
    </location>
</feature>
<evidence type="ECO:0000256" key="1">
    <source>
        <dbReference type="SAM" id="Coils"/>
    </source>
</evidence>
<gene>
    <name evidence="3" type="ORF">PECUL_23A052196</name>
</gene>
<evidence type="ECO:0000313" key="3">
    <source>
        <dbReference type="EMBL" id="CAH2276932.1"/>
    </source>
</evidence>
<feature type="region of interest" description="Disordered" evidence="2">
    <location>
        <begin position="99"/>
        <end position="120"/>
    </location>
</feature>
<keyword evidence="1" id="KW-0175">Coiled coil</keyword>
<keyword evidence="4" id="KW-1185">Reference proteome</keyword>
<feature type="coiled-coil region" evidence="1">
    <location>
        <begin position="68"/>
        <end position="95"/>
    </location>
</feature>
<accession>A0AAD1RTN0</accession>
<feature type="region of interest" description="Disordered" evidence="2">
    <location>
        <begin position="1"/>
        <end position="27"/>
    </location>
</feature>
<dbReference type="Proteomes" id="UP001295444">
    <property type="component" value="Chromosome 03"/>
</dbReference>
<sequence length="120" mass="13326">MAAPENQADFTPHSPAPSVGSHKSMDTGIEADIKELLRNLPSKTDLTNMLGKLEATFQSKMEAMGSDINQVSLRVTDLEDRRDVLQAQMTNLSSTIETKSHFMSSMQRQMDDLDNQGLQK</sequence>